<proteinExistence type="predicted"/>
<sequence length="240" mass="26520">MILSQPRSSCELITVIQPSLSLLKVCFRKFLTGTVVAILWGSAAQAHPHVWVDAAVIVHLNDSGRIVALEPVWIFDDLYTETLLQDLDQDLSGVVEKAELNSFAGDAVRNLHEWDYFLSARKAGAEKLVFTKEITADGDLLNNRLVLRFKLTLDQPIAFSQAIELKMYDPSYFISIDLVSENTANFVPSDAEGCTHQVIKPDDVTGTEKPLSDLFFSDEEVAANPELGSIFASTLRVSCS</sequence>
<gene>
    <name evidence="1" type="ORF">O4H49_15815</name>
</gene>
<evidence type="ECO:0000313" key="1">
    <source>
        <dbReference type="EMBL" id="MCZ4282255.1"/>
    </source>
</evidence>
<reference evidence="1" key="1">
    <citation type="submission" date="2022-12" db="EMBL/GenBank/DDBJ databases">
        <title>Bacterial isolates from different developmental stages of Nematostella vectensis.</title>
        <authorList>
            <person name="Fraune S."/>
        </authorList>
    </citation>
    <scope>NUCLEOTIDE SEQUENCE</scope>
    <source>
        <strain evidence="1">G21630-S1</strain>
    </source>
</reference>
<dbReference type="RefSeq" id="WP_269424405.1">
    <property type="nucleotide sequence ID" value="NZ_JAPWGY010000006.1"/>
</dbReference>
<name>A0ABT4LMZ0_9PROT</name>
<dbReference type="EMBL" id="JAPWGY010000006">
    <property type="protein sequence ID" value="MCZ4282255.1"/>
    <property type="molecule type" value="Genomic_DNA"/>
</dbReference>
<dbReference type="Pfam" id="PF06226">
    <property type="entry name" value="DUF1007"/>
    <property type="match status" value="1"/>
</dbReference>
<evidence type="ECO:0000313" key="2">
    <source>
        <dbReference type="Proteomes" id="UP001069802"/>
    </source>
</evidence>
<dbReference type="Proteomes" id="UP001069802">
    <property type="component" value="Unassembled WGS sequence"/>
</dbReference>
<protein>
    <submittedName>
        <fullName evidence="1">DUF1007 family protein</fullName>
    </submittedName>
</protein>
<keyword evidence="2" id="KW-1185">Reference proteome</keyword>
<organism evidence="1 2">
    <name type="scientific">Kiloniella laminariae</name>
    <dbReference type="NCBI Taxonomy" id="454162"/>
    <lineage>
        <taxon>Bacteria</taxon>
        <taxon>Pseudomonadati</taxon>
        <taxon>Pseudomonadota</taxon>
        <taxon>Alphaproteobacteria</taxon>
        <taxon>Rhodospirillales</taxon>
        <taxon>Kiloniellaceae</taxon>
        <taxon>Kiloniella</taxon>
    </lineage>
</organism>
<accession>A0ABT4LMZ0</accession>
<comment type="caution">
    <text evidence="1">The sequence shown here is derived from an EMBL/GenBank/DDBJ whole genome shotgun (WGS) entry which is preliminary data.</text>
</comment>
<dbReference type="InterPro" id="IPR010412">
    <property type="entry name" value="DUF1007"/>
</dbReference>